<name>A0ABN5JGJ0_FUSVA</name>
<dbReference type="Gene3D" id="3.20.20.80">
    <property type="entry name" value="Glycosidases"/>
    <property type="match status" value="1"/>
</dbReference>
<dbReference type="RefSeq" id="WP_005950920.1">
    <property type="nucleotide sequence ID" value="NZ_CP028103.1"/>
</dbReference>
<sequence>MKIITYYLPQFHEIEENNLWWGKGFTEWTNVKNGKKLFKEHSQPLKPLNNNYYNLLNKETVEWQSKLGNEYGIYGFCYYHYWFKGKKILEKPAENLLEWKEIKQNFCFCWANHSWKKTWNGLNEILIKQEYGEEEDWQEHFNYLAPFFLDKRYIKIDEKPVFIIYQSEDILKFDEMIDFFNKACKKIGYSGIYIIESKNNLKNLNFFSSKSSAMVLREPNCCLSKRNIFQKVIQRLKNSFSKNYLYFVQKYKYEEFLKKSIDISNEFLNKKIYPGIFTGWDNTSRHGRRGYVIERNTPKLFKKYLLEEKKIMKEKNIDYIFLNAWNEWAEGMYLEPDEKFKYGYLEAIKEVMETEV</sequence>
<dbReference type="GO" id="GO:0008168">
    <property type="term" value="F:methyltransferase activity"/>
    <property type="evidence" value="ECO:0007669"/>
    <property type="project" value="UniProtKB-KW"/>
</dbReference>
<protein>
    <submittedName>
        <fullName evidence="1">Methyltransferase type 11</fullName>
    </submittedName>
</protein>
<keyword evidence="1" id="KW-0489">Methyltransferase</keyword>
<dbReference type="CDD" id="cd11579">
    <property type="entry name" value="Glyco_tran_WbsX"/>
    <property type="match status" value="1"/>
</dbReference>
<evidence type="ECO:0000313" key="2">
    <source>
        <dbReference type="Proteomes" id="UP000241238"/>
    </source>
</evidence>
<dbReference type="PANTHER" id="PTHR41244:SF1">
    <property type="entry name" value="GLYCOSYLTRANSFERASE"/>
    <property type="match status" value="1"/>
</dbReference>
<dbReference type="GeneID" id="77466526"/>
<dbReference type="Pfam" id="PF14307">
    <property type="entry name" value="Glyco_tran_WbsX"/>
    <property type="match status" value="1"/>
</dbReference>
<reference evidence="2" key="1">
    <citation type="journal article" date="2018" name="MSphere">
        <title>Fusobacterium Genomics Using MinION and Illumina Sequencing Enables Genome Completion and Correction.</title>
        <authorList>
            <person name="Todd S.M."/>
            <person name="Settlage R.E."/>
            <person name="Lahmers K.K."/>
            <person name="Slade D.J."/>
        </authorList>
    </citation>
    <scope>NUCLEOTIDE SEQUENCE [LARGE SCALE GENOMIC DNA]</scope>
    <source>
        <strain evidence="2">ATCC 27725</strain>
    </source>
</reference>
<dbReference type="InterPro" id="IPR032719">
    <property type="entry name" value="WbsX"/>
</dbReference>
<proteinExistence type="predicted"/>
<dbReference type="Proteomes" id="UP000241238">
    <property type="component" value="Chromosome"/>
</dbReference>
<gene>
    <name evidence="1" type="ORF">C4N18_00870</name>
</gene>
<keyword evidence="2" id="KW-1185">Reference proteome</keyword>
<dbReference type="GO" id="GO:0032259">
    <property type="term" value="P:methylation"/>
    <property type="evidence" value="ECO:0007669"/>
    <property type="project" value="UniProtKB-KW"/>
</dbReference>
<dbReference type="EMBL" id="CP028103">
    <property type="protein sequence ID" value="AVQ29844.1"/>
    <property type="molecule type" value="Genomic_DNA"/>
</dbReference>
<accession>A0ABN5JGJ0</accession>
<evidence type="ECO:0000313" key="1">
    <source>
        <dbReference type="EMBL" id="AVQ29844.1"/>
    </source>
</evidence>
<keyword evidence="1" id="KW-0808">Transferase</keyword>
<dbReference type="PANTHER" id="PTHR41244">
    <property type="entry name" value="RHAMNAN SYNTHESIS F"/>
    <property type="match status" value="1"/>
</dbReference>
<organism evidence="1 2">
    <name type="scientific">Fusobacterium varium ATCC 27725</name>
    <dbReference type="NCBI Taxonomy" id="469618"/>
    <lineage>
        <taxon>Bacteria</taxon>
        <taxon>Fusobacteriati</taxon>
        <taxon>Fusobacteriota</taxon>
        <taxon>Fusobacteriia</taxon>
        <taxon>Fusobacteriales</taxon>
        <taxon>Fusobacteriaceae</taxon>
        <taxon>Fusobacterium</taxon>
    </lineage>
</organism>